<feature type="region of interest" description="Disordered" evidence="7">
    <location>
        <begin position="117"/>
        <end position="158"/>
    </location>
</feature>
<feature type="domain" description="RNA-polymerase II-associated protein 3-like C-terminal" evidence="8">
    <location>
        <begin position="766"/>
        <end position="857"/>
    </location>
</feature>
<proteinExistence type="predicted"/>
<dbReference type="Gene3D" id="1.25.40.10">
    <property type="entry name" value="Tetratricopeptide repeat domain"/>
    <property type="match status" value="3"/>
</dbReference>
<reference evidence="9 10" key="1">
    <citation type="journal article" date="2018" name="Sci. Rep.">
        <title>Genomic signatures of local adaptation to the degree of environmental predictability in rotifers.</title>
        <authorList>
            <person name="Franch-Gras L."/>
            <person name="Hahn C."/>
            <person name="Garcia-Roger E.M."/>
            <person name="Carmona M.J."/>
            <person name="Serra M."/>
            <person name="Gomez A."/>
        </authorList>
    </citation>
    <scope>NUCLEOTIDE SEQUENCE [LARGE SCALE GENOMIC DNA]</scope>
    <source>
        <strain evidence="9">HYR1</strain>
    </source>
</reference>
<evidence type="ECO:0000256" key="2">
    <source>
        <dbReference type="ARBA" id="ARBA00022490"/>
    </source>
</evidence>
<feature type="compositionally biased region" description="Basic and acidic residues" evidence="7">
    <location>
        <begin position="396"/>
        <end position="406"/>
    </location>
</feature>
<evidence type="ECO:0000256" key="6">
    <source>
        <dbReference type="SAM" id="Coils"/>
    </source>
</evidence>
<evidence type="ECO:0000259" key="8">
    <source>
        <dbReference type="Pfam" id="PF13877"/>
    </source>
</evidence>
<dbReference type="AlphaFoldDB" id="A0A3M7RPD1"/>
<evidence type="ECO:0000313" key="10">
    <source>
        <dbReference type="Proteomes" id="UP000276133"/>
    </source>
</evidence>
<comment type="subcellular location">
    <subcellularLocation>
        <location evidence="1">Cytoplasm</location>
    </subcellularLocation>
</comment>
<protein>
    <submittedName>
        <fullName evidence="9">Sperm-associated antigen 1</fullName>
    </submittedName>
</protein>
<evidence type="ECO:0000256" key="1">
    <source>
        <dbReference type="ARBA" id="ARBA00004496"/>
    </source>
</evidence>
<feature type="coiled-coil region" evidence="6">
    <location>
        <begin position="696"/>
        <end position="730"/>
    </location>
</feature>
<dbReference type="PANTHER" id="PTHR45984:SF1">
    <property type="entry name" value="SPAG1 AXONEMAL DYNEIN ASSEMBLY FACTOR"/>
    <property type="match status" value="1"/>
</dbReference>
<dbReference type="InterPro" id="IPR025986">
    <property type="entry name" value="RPAP3-like_C"/>
</dbReference>
<dbReference type="Pfam" id="PF13877">
    <property type="entry name" value="RPAP3_C"/>
    <property type="match status" value="1"/>
</dbReference>
<dbReference type="Pfam" id="PF13181">
    <property type="entry name" value="TPR_8"/>
    <property type="match status" value="2"/>
</dbReference>
<dbReference type="OrthoDB" id="2942533at2759"/>
<feature type="repeat" description="TPR" evidence="5">
    <location>
        <begin position="663"/>
        <end position="696"/>
    </location>
</feature>
<evidence type="ECO:0000256" key="5">
    <source>
        <dbReference type="PROSITE-ProRule" id="PRU00339"/>
    </source>
</evidence>
<sequence>MTDVDFLKDARKKHDIPLENLDFKYVKKCENVKELEKIYRVLISGVEGKYPDLENFVYEKIKTLSPNSRVLRKDKPIYTKQALSKSEQEFIDSDIQNFVKEIPNLEKKVTSKIEVKNEDKEPPIRSAKQTNIIKSGNTKPLTQETKNSQSAKKSVKPKDYREWEKIEKQIDKELEEKENLETISKVADDRTAVNHGKNFSKSLVKDLPKDINIENLDESTKILKADQEKCKGNESFAAACYHEAVTYYTRSIKYLPTAASYNNRALAYIKLENWEKAILDCNEVLIYEQDNFKALLRRATALYKQKNFEKAKIDIEKCLILDSSDKKAKELKNQIDHDFRKNQEEIEKLKSAGGKRLQIEETDGSDEESDEENKNIPIAEVDSDSEEEDQVIEVPIKSEEKADNESSKTSTKLQEETEKESVLEVKKFELPEHIIQTKDKAGVFFTNGQYADAIDYYTKSIDFLQELKKNSDLLLEIDQNLSVLFNNRASSYQNICDFKNCIKDCESGLEIVEDNVSLKCKLLFKKANSLEMLEKYEQAFEILETLMKIDNKFKNVQLNYNRVKGILKENGKLDKVRNLPQVKKVERQEDQQKLFEDFKTKGNDFFKNNNYQKACELYSKCIEIDGGNTIAYSNRSLCYIKLKLPDLAIQDTSYVLGKEPNNVKALYRRALAYKDKKEFESAINDLRKILSIEYNNQIAKNELQNLEILIKEEQKIVNEKKVKIEEISENDQVNSEKESKPIRKPVAQPAPILNIPKKNYDFSSITNGYEFLQAWNSISPTDIENYSKLIASVNPNHLHKFIGSKLDDDMLSKLIKCVHKLSEQELTTNFDIYDYLESITKTQRFEITKMFINKDQKKFLSELIGKIDKENRLKKLYSI</sequence>
<keyword evidence="3" id="KW-0677">Repeat</keyword>
<dbReference type="InterPro" id="IPR051982">
    <property type="entry name" value="CiliaryAsmbly_MitoImport"/>
</dbReference>
<name>A0A3M7RPD1_BRAPC</name>
<comment type="caution">
    <text evidence="9">The sequence shown here is derived from an EMBL/GenBank/DDBJ whole genome shotgun (WGS) entry which is preliminary data.</text>
</comment>
<evidence type="ECO:0000256" key="3">
    <source>
        <dbReference type="ARBA" id="ARBA00022737"/>
    </source>
</evidence>
<dbReference type="PROSITE" id="PS50005">
    <property type="entry name" value="TPR"/>
    <property type="match status" value="1"/>
</dbReference>
<keyword evidence="6" id="KW-0175">Coiled coil</keyword>
<dbReference type="GO" id="GO:0005829">
    <property type="term" value="C:cytosol"/>
    <property type="evidence" value="ECO:0007669"/>
    <property type="project" value="TreeGrafter"/>
</dbReference>
<accession>A0A3M7RPD1</accession>
<feature type="region of interest" description="Disordered" evidence="7">
    <location>
        <begin position="350"/>
        <end position="416"/>
    </location>
</feature>
<keyword evidence="10" id="KW-1185">Reference proteome</keyword>
<feature type="compositionally biased region" description="Acidic residues" evidence="7">
    <location>
        <begin position="381"/>
        <end position="391"/>
    </location>
</feature>
<dbReference type="SMART" id="SM00028">
    <property type="entry name" value="TPR"/>
    <property type="match status" value="8"/>
</dbReference>
<feature type="compositionally biased region" description="Polar residues" evidence="7">
    <location>
        <begin position="127"/>
        <end position="152"/>
    </location>
</feature>
<evidence type="ECO:0000256" key="7">
    <source>
        <dbReference type="SAM" id="MobiDB-lite"/>
    </source>
</evidence>
<dbReference type="STRING" id="10195.A0A3M7RPD1"/>
<dbReference type="GO" id="GO:0031072">
    <property type="term" value="F:heat shock protein binding"/>
    <property type="evidence" value="ECO:0007669"/>
    <property type="project" value="TreeGrafter"/>
</dbReference>
<dbReference type="SUPFAM" id="SSF48452">
    <property type="entry name" value="TPR-like"/>
    <property type="match status" value="3"/>
</dbReference>
<dbReference type="InterPro" id="IPR019734">
    <property type="entry name" value="TPR_rpt"/>
</dbReference>
<dbReference type="PANTHER" id="PTHR45984">
    <property type="entry name" value="RNA (RNA) POLYMERASE II ASSOCIATED PROTEIN HOMOLOG"/>
    <property type="match status" value="1"/>
</dbReference>
<keyword evidence="2" id="KW-0963">Cytoplasm</keyword>
<dbReference type="GO" id="GO:0006626">
    <property type="term" value="P:protein targeting to mitochondrion"/>
    <property type="evidence" value="ECO:0007669"/>
    <property type="project" value="TreeGrafter"/>
</dbReference>
<evidence type="ECO:0000313" key="9">
    <source>
        <dbReference type="EMBL" id="RNA25416.1"/>
    </source>
</evidence>
<feature type="compositionally biased region" description="Acidic residues" evidence="7">
    <location>
        <begin position="360"/>
        <end position="371"/>
    </location>
</feature>
<dbReference type="InterPro" id="IPR011990">
    <property type="entry name" value="TPR-like_helical_dom_sf"/>
</dbReference>
<dbReference type="Proteomes" id="UP000276133">
    <property type="component" value="Unassembled WGS sequence"/>
</dbReference>
<dbReference type="EMBL" id="REGN01002928">
    <property type="protein sequence ID" value="RNA25416.1"/>
    <property type="molecule type" value="Genomic_DNA"/>
</dbReference>
<keyword evidence="4 5" id="KW-0802">TPR repeat</keyword>
<organism evidence="9 10">
    <name type="scientific">Brachionus plicatilis</name>
    <name type="common">Marine rotifer</name>
    <name type="synonym">Brachionus muelleri</name>
    <dbReference type="NCBI Taxonomy" id="10195"/>
    <lineage>
        <taxon>Eukaryota</taxon>
        <taxon>Metazoa</taxon>
        <taxon>Spiralia</taxon>
        <taxon>Gnathifera</taxon>
        <taxon>Rotifera</taxon>
        <taxon>Eurotatoria</taxon>
        <taxon>Monogononta</taxon>
        <taxon>Pseudotrocha</taxon>
        <taxon>Ploima</taxon>
        <taxon>Brachionidae</taxon>
        <taxon>Brachionus</taxon>
    </lineage>
</organism>
<dbReference type="GO" id="GO:0005739">
    <property type="term" value="C:mitochondrion"/>
    <property type="evidence" value="ECO:0007669"/>
    <property type="project" value="TreeGrafter"/>
</dbReference>
<gene>
    <name evidence="9" type="ORF">BpHYR1_052090</name>
</gene>
<evidence type="ECO:0000256" key="4">
    <source>
        <dbReference type="ARBA" id="ARBA00022803"/>
    </source>
</evidence>